<dbReference type="AlphaFoldDB" id="A0A9E7A041"/>
<sequence length="253" mass="26782">MTEPLSARLVDVAASYGRRPVLKGVTTPAFFGGEVVALLGPNGSGKSTLLKRMAGVLPGTGRLELKGAGPEDIGYLPQDSAAAPALTVYESVVVSARRGALWTVPEAVLERVDAVLEQLGLTDLAFRGLDALSGGQRQLASLAQSLVRQPRVLLMDEPTSALDLHRQLEVLEILRTFARTQGALVIISLHDINLALRFTDKALVMAGGRVQACGASADVICTDMLRAVFCVEARVEACSRGQPHVLFNGINST</sequence>
<dbReference type="PROSITE" id="PS00211">
    <property type="entry name" value="ABC_TRANSPORTER_1"/>
    <property type="match status" value="1"/>
</dbReference>
<dbReference type="CDD" id="cd03214">
    <property type="entry name" value="ABC_Iron-Siderophores_B12_Hemin"/>
    <property type="match status" value="1"/>
</dbReference>
<evidence type="ECO:0000313" key="6">
    <source>
        <dbReference type="Proteomes" id="UP000831684"/>
    </source>
</evidence>
<reference evidence="5" key="1">
    <citation type="submission" date="2021-09" db="EMBL/GenBank/DDBJ databases">
        <title>Network and meta-omics reveal the key degrader and cooperation patterns in an efficient 1,4-dioxane-degrading microbial community.</title>
        <authorList>
            <person name="Dai C."/>
        </authorList>
    </citation>
    <scope>NUCLEOTIDE SEQUENCE</scope>
    <source>
        <strain evidence="5">ZM13</strain>
        <plasmid evidence="5">pB</plasmid>
    </source>
</reference>
<evidence type="ECO:0000313" key="5">
    <source>
        <dbReference type="EMBL" id="UOK73531.1"/>
    </source>
</evidence>
<dbReference type="SMART" id="SM00382">
    <property type="entry name" value="AAA"/>
    <property type="match status" value="1"/>
</dbReference>
<keyword evidence="2" id="KW-0547">Nucleotide-binding</keyword>
<dbReference type="PANTHER" id="PTHR42794">
    <property type="entry name" value="HEMIN IMPORT ATP-BINDING PROTEIN HMUV"/>
    <property type="match status" value="1"/>
</dbReference>
<dbReference type="Pfam" id="PF00005">
    <property type="entry name" value="ABC_tran"/>
    <property type="match status" value="1"/>
</dbReference>
<evidence type="ECO:0000256" key="2">
    <source>
        <dbReference type="ARBA" id="ARBA00022741"/>
    </source>
</evidence>
<evidence type="ECO:0000256" key="3">
    <source>
        <dbReference type="ARBA" id="ARBA00022840"/>
    </source>
</evidence>
<dbReference type="GO" id="GO:0016887">
    <property type="term" value="F:ATP hydrolysis activity"/>
    <property type="evidence" value="ECO:0007669"/>
    <property type="project" value="InterPro"/>
</dbReference>
<dbReference type="InterPro" id="IPR017871">
    <property type="entry name" value="ABC_transporter-like_CS"/>
</dbReference>
<evidence type="ECO:0000256" key="1">
    <source>
        <dbReference type="ARBA" id="ARBA00005417"/>
    </source>
</evidence>
<dbReference type="Gene3D" id="3.40.50.300">
    <property type="entry name" value="P-loop containing nucleotide triphosphate hydrolases"/>
    <property type="match status" value="1"/>
</dbReference>
<keyword evidence="5" id="KW-0614">Plasmid</keyword>
<dbReference type="SUPFAM" id="SSF52540">
    <property type="entry name" value="P-loop containing nucleoside triphosphate hydrolases"/>
    <property type="match status" value="1"/>
</dbReference>
<dbReference type="PANTHER" id="PTHR42794:SF2">
    <property type="entry name" value="ABC TRANSPORTER ATP-BINDING PROTEIN"/>
    <property type="match status" value="1"/>
</dbReference>
<organism evidence="5 6">
    <name type="scientific">Ancylobacter polymorphus</name>
    <dbReference type="NCBI Taxonomy" id="223390"/>
    <lineage>
        <taxon>Bacteria</taxon>
        <taxon>Pseudomonadati</taxon>
        <taxon>Pseudomonadota</taxon>
        <taxon>Alphaproteobacteria</taxon>
        <taxon>Hyphomicrobiales</taxon>
        <taxon>Xanthobacteraceae</taxon>
        <taxon>Ancylobacter</taxon>
    </lineage>
</organism>
<feature type="domain" description="ABC transporter" evidence="4">
    <location>
        <begin position="7"/>
        <end position="232"/>
    </location>
</feature>
<evidence type="ECO:0000259" key="4">
    <source>
        <dbReference type="PROSITE" id="PS50893"/>
    </source>
</evidence>
<dbReference type="EMBL" id="CP083241">
    <property type="protein sequence ID" value="UOK73531.1"/>
    <property type="molecule type" value="Genomic_DNA"/>
</dbReference>
<name>A0A9E7A041_9HYPH</name>
<dbReference type="Proteomes" id="UP000831684">
    <property type="component" value="Plasmid pB"/>
</dbReference>
<keyword evidence="3 5" id="KW-0067">ATP-binding</keyword>
<dbReference type="PROSITE" id="PS50893">
    <property type="entry name" value="ABC_TRANSPORTER_2"/>
    <property type="match status" value="1"/>
</dbReference>
<protein>
    <submittedName>
        <fullName evidence="5">ABC transporter ATP-binding protein</fullName>
    </submittedName>
</protein>
<dbReference type="InterPro" id="IPR003439">
    <property type="entry name" value="ABC_transporter-like_ATP-bd"/>
</dbReference>
<dbReference type="GO" id="GO:0005524">
    <property type="term" value="F:ATP binding"/>
    <property type="evidence" value="ECO:0007669"/>
    <property type="project" value="UniProtKB-KW"/>
</dbReference>
<geneLocation type="plasmid" evidence="5 6">
    <name>pB</name>
</geneLocation>
<comment type="similarity">
    <text evidence="1">Belongs to the ABC transporter superfamily.</text>
</comment>
<dbReference type="InterPro" id="IPR027417">
    <property type="entry name" value="P-loop_NTPase"/>
</dbReference>
<dbReference type="InterPro" id="IPR003593">
    <property type="entry name" value="AAA+_ATPase"/>
</dbReference>
<dbReference type="RefSeq" id="WP_244451150.1">
    <property type="nucleotide sequence ID" value="NZ_CP083241.1"/>
</dbReference>
<dbReference type="KEGG" id="apol:K9D25_23030"/>
<proteinExistence type="inferred from homology"/>
<gene>
    <name evidence="5" type="ORF">K9D25_23030</name>
</gene>
<accession>A0A9E7A041</accession>